<sequence>MQNNVDLEVKKMSIKSLKDIIEQQKKEEEEEQIFDPEEQVKEYRELVEKLYSLSISSIEDLIKEDLIKVSREKINIYEESLGEYEIDSLILSINSKKIKFVPAGTMLIGSKGRVDVFGPFGSEKFMLIMKGVKSPSDLIKIRVKVAGSSGDVEPKKESRKKPTLDDWEWKTMPSDNRWMKFDDVNSDTITSIITRMING</sequence>
<evidence type="ECO:0000313" key="1">
    <source>
        <dbReference type="EMBL" id="GGA62861.1"/>
    </source>
</evidence>
<evidence type="ECO:0000313" key="2">
    <source>
        <dbReference type="Proteomes" id="UP000627464"/>
    </source>
</evidence>
<protein>
    <submittedName>
        <fullName evidence="1">Uncharacterized protein</fullName>
    </submittedName>
</protein>
<proteinExistence type="predicted"/>
<comment type="caution">
    <text evidence="1">The sequence shown here is derived from an EMBL/GenBank/DDBJ whole genome shotgun (WGS) entry which is preliminary data.</text>
</comment>
<accession>A0ABQ1H8Q7</accession>
<dbReference type="EMBL" id="BMFZ01000021">
    <property type="protein sequence ID" value="GGA62861.1"/>
    <property type="molecule type" value="Genomic_DNA"/>
</dbReference>
<gene>
    <name evidence="1" type="ORF">GCM10011328_42540</name>
</gene>
<keyword evidence="2" id="KW-1185">Reference proteome</keyword>
<name>A0ABQ1H8Q7_9GAMM</name>
<organism evidence="1 2">
    <name type="scientific">Hafnia psychrotolerans</name>
    <dbReference type="NCBI Taxonomy" id="1477018"/>
    <lineage>
        <taxon>Bacteria</taxon>
        <taxon>Pseudomonadati</taxon>
        <taxon>Pseudomonadota</taxon>
        <taxon>Gammaproteobacteria</taxon>
        <taxon>Enterobacterales</taxon>
        <taxon>Hafniaceae</taxon>
        <taxon>Hafnia</taxon>
    </lineage>
</organism>
<dbReference type="Proteomes" id="UP000627464">
    <property type="component" value="Unassembled WGS sequence"/>
</dbReference>
<dbReference type="RefSeq" id="WP_188475517.1">
    <property type="nucleotide sequence ID" value="NZ_BMFZ01000021.1"/>
</dbReference>
<reference evidence="2" key="1">
    <citation type="journal article" date="2019" name="Int. J. Syst. Evol. Microbiol.">
        <title>The Global Catalogue of Microorganisms (GCM) 10K type strain sequencing project: providing services to taxonomists for standard genome sequencing and annotation.</title>
        <authorList>
            <consortium name="The Broad Institute Genomics Platform"/>
            <consortium name="The Broad Institute Genome Sequencing Center for Infectious Disease"/>
            <person name="Wu L."/>
            <person name="Ma J."/>
        </authorList>
    </citation>
    <scope>NUCLEOTIDE SEQUENCE [LARGE SCALE GENOMIC DNA]</scope>
    <source>
        <strain evidence="2">CGMCC 1.12806</strain>
    </source>
</reference>